<keyword evidence="1" id="KW-0449">Lipoprotein</keyword>
<reference evidence="1 2" key="1">
    <citation type="submission" date="2020-08" db="EMBL/GenBank/DDBJ databases">
        <title>A Genomic Blueprint of the Chicken Gut Microbiome.</title>
        <authorList>
            <person name="Gilroy R."/>
            <person name="Ravi A."/>
            <person name="Getino M."/>
            <person name="Pursley I."/>
            <person name="Horton D.L."/>
            <person name="Alikhan N.-F."/>
            <person name="Baker D."/>
            <person name="Gharbi K."/>
            <person name="Hall N."/>
            <person name="Watson M."/>
            <person name="Adriaenssens E.M."/>
            <person name="Foster-Nyarko E."/>
            <person name="Jarju S."/>
            <person name="Secka A."/>
            <person name="Antonio M."/>
            <person name="Oren A."/>
            <person name="Chaudhuri R."/>
            <person name="La Ragione R.M."/>
            <person name="Hildebrand F."/>
            <person name="Pallen M.J."/>
        </authorList>
    </citation>
    <scope>NUCLEOTIDE SEQUENCE [LARGE SCALE GENOMIC DNA]</scope>
    <source>
        <strain evidence="1 2">Sa1YUN3</strain>
    </source>
</reference>
<dbReference type="SUPFAM" id="SSF48452">
    <property type="entry name" value="TPR-like"/>
    <property type="match status" value="1"/>
</dbReference>
<dbReference type="Gene3D" id="1.25.40.390">
    <property type="match status" value="1"/>
</dbReference>
<dbReference type="RefSeq" id="WP_178255599.1">
    <property type="nucleotide sequence ID" value="NZ_JACSPQ010000002.1"/>
</dbReference>
<protein>
    <submittedName>
        <fullName evidence="1">SusD/RagB family nutrient-binding outer membrane lipoprotein</fullName>
    </submittedName>
</protein>
<comment type="caution">
    <text evidence="1">The sequence shown here is derived from an EMBL/GenBank/DDBJ whole genome shotgun (WGS) entry which is preliminary data.</text>
</comment>
<dbReference type="Pfam" id="PF12771">
    <property type="entry name" value="SusD-like_2"/>
    <property type="match status" value="1"/>
</dbReference>
<evidence type="ECO:0000313" key="1">
    <source>
        <dbReference type="EMBL" id="MBD8001786.1"/>
    </source>
</evidence>
<accession>A0ABR8VAJ4</accession>
<name>A0ABR8VAJ4_9BACT</name>
<proteinExistence type="predicted"/>
<dbReference type="InterPro" id="IPR041662">
    <property type="entry name" value="SusD-like_2"/>
</dbReference>
<dbReference type="Proteomes" id="UP000616346">
    <property type="component" value="Unassembled WGS sequence"/>
</dbReference>
<dbReference type="InterPro" id="IPR011990">
    <property type="entry name" value="TPR-like_helical_dom_sf"/>
</dbReference>
<keyword evidence="2" id="KW-1185">Reference proteome</keyword>
<evidence type="ECO:0000313" key="2">
    <source>
        <dbReference type="Proteomes" id="UP000616346"/>
    </source>
</evidence>
<gene>
    <name evidence="1" type="ORF">H9626_06065</name>
</gene>
<dbReference type="EMBL" id="JACSPQ010000002">
    <property type="protein sequence ID" value="MBD8001786.1"/>
    <property type="molecule type" value="Genomic_DNA"/>
</dbReference>
<organism evidence="1 2">
    <name type="scientific">Phocaeicola faecium</name>
    <dbReference type="NCBI Taxonomy" id="2762213"/>
    <lineage>
        <taxon>Bacteria</taxon>
        <taxon>Pseudomonadati</taxon>
        <taxon>Bacteroidota</taxon>
        <taxon>Bacteroidia</taxon>
        <taxon>Bacteroidales</taxon>
        <taxon>Bacteroidaceae</taxon>
        <taxon>Phocaeicola</taxon>
    </lineage>
</organism>
<sequence length="495" mass="55716">MKKLFLYTTLIAGLLSSCDLDINDDPNYPGNEDVTPDLIFPAVEGSIAAAVGGDIHNYAGFFAQYYDQKPESNQYNDLAQYLFNESSQVLDYSYRIMYAGALMDAKEVLDNSENEADRFATTVLRAYGLQVMVDNTNETPYTEALLGNENPNPKWDNGEDVYRGVLAEMDEAESQLTDNSAMDSEDLVFDQNLTQWRGFANALRLRMYLRFIDANIDRDEFISRAQTLVQNNEFFTGDAAFSGFSNETDKRNPWYETNAVGLTGNHCAAYPIISYLQSTGDARISYAFDVATESNTYVGQIPGGKTRSQEINSDWKNKNVSAFNYTHSDNSGATQPVYFFTQAELQFLIAEVQLRFNNNEAAAKAAYERGVAHDFEVRDMAGQEDNILSLWDTASDKLELIYMQKWVALFCMDHMEAWSEIRRTDCPKLTTASQEDLFENNTTGYNPGDLIEPWTNGLQGGGLIKRMNYPQSARLHNTNTPAAVPGSTPVWWDIK</sequence>
<dbReference type="PROSITE" id="PS51257">
    <property type="entry name" value="PROKAR_LIPOPROTEIN"/>
    <property type="match status" value="1"/>
</dbReference>